<dbReference type="PANTHER" id="PTHR48080:SF3">
    <property type="entry name" value="ENOLASE SUPERFAMILY MEMBER DDB_G0284701"/>
    <property type="match status" value="1"/>
</dbReference>
<evidence type="ECO:0008006" key="5">
    <source>
        <dbReference type="Google" id="ProtNLM"/>
    </source>
</evidence>
<reference evidence="3 4" key="1">
    <citation type="submission" date="2019-04" db="EMBL/GenBank/DDBJ databases">
        <title>Draft genome sequence data and analysis of a Fermenting Bacterium, Geotoga petraea strain HO-Geo1, isolated from heavy-oil petroleum reservoir in Russia.</title>
        <authorList>
            <person name="Grouzdev D.S."/>
            <person name="Semenova E.M."/>
            <person name="Sokolova D.S."/>
            <person name="Tourova T.P."/>
            <person name="Poltaraus A.B."/>
            <person name="Nazina T.N."/>
        </authorList>
    </citation>
    <scope>NUCLEOTIDE SEQUENCE [LARGE SCALE GENOMIC DNA]</scope>
    <source>
        <strain evidence="3 4">HO-Geo1</strain>
    </source>
</reference>
<evidence type="ECO:0000256" key="2">
    <source>
        <dbReference type="ARBA" id="ARBA00022723"/>
    </source>
</evidence>
<dbReference type="InterPro" id="IPR036849">
    <property type="entry name" value="Enolase-like_C_sf"/>
</dbReference>
<organism evidence="3 4">
    <name type="scientific">Geotoga petraea</name>
    <dbReference type="NCBI Taxonomy" id="28234"/>
    <lineage>
        <taxon>Bacteria</taxon>
        <taxon>Thermotogati</taxon>
        <taxon>Thermotogota</taxon>
        <taxon>Thermotogae</taxon>
        <taxon>Petrotogales</taxon>
        <taxon>Petrotogaceae</taxon>
        <taxon>Geotoga</taxon>
    </lineage>
</organism>
<dbReference type="InterPro" id="IPR029017">
    <property type="entry name" value="Enolase-like_N"/>
</dbReference>
<dbReference type="AlphaFoldDB" id="A0A4Z0W4H5"/>
<dbReference type="InterPro" id="IPR034593">
    <property type="entry name" value="DgoD-like"/>
</dbReference>
<dbReference type="PANTHER" id="PTHR48080">
    <property type="entry name" value="D-GALACTONATE DEHYDRATASE-RELATED"/>
    <property type="match status" value="1"/>
</dbReference>
<accession>A0A4Z0W4H5</accession>
<dbReference type="SUPFAM" id="SSF51604">
    <property type="entry name" value="Enolase C-terminal domain-like"/>
    <property type="match status" value="1"/>
</dbReference>
<comment type="similarity">
    <text evidence="1">Belongs to the mandelate racemase/muconate lactonizing enzyme family.</text>
</comment>
<evidence type="ECO:0000256" key="1">
    <source>
        <dbReference type="ARBA" id="ARBA00008031"/>
    </source>
</evidence>
<dbReference type="Gene3D" id="3.30.390.10">
    <property type="entry name" value="Enolase-like, N-terminal domain"/>
    <property type="match status" value="1"/>
</dbReference>
<sequence>MRKRDVYYWQERSVLQNLGQEWREHLVFKIIDDEEITGTGAATPNKEFGETFKTSMAIVESLRKITENFENMNNIIEFENNVHSIIKKDMAAKATIFLSVYDYISNKNNLKIENYYFDLKNNHQKEYFERVFIENNFETLKSENENIKLDIKKYTKPDDLIKIIKKYHEKNIIIDFSGLYNSLELNYILKSTRDINIVALEQPFNFGQEYQAQKYMNEGFKIYWDESFHTLIDFDRIHKYSTGFVFSISKISSLSNISSLLKYVKTKGYETIISSEIEHPANLMWSKKISKAFDIIDLDFSKYVKETNK</sequence>
<dbReference type="EMBL" id="SRME01000002">
    <property type="protein sequence ID" value="TGG88218.1"/>
    <property type="molecule type" value="Genomic_DNA"/>
</dbReference>
<proteinExistence type="inferred from homology"/>
<dbReference type="RefSeq" id="WP_135402701.1">
    <property type="nucleotide sequence ID" value="NZ_SRME01000002.1"/>
</dbReference>
<evidence type="ECO:0000313" key="3">
    <source>
        <dbReference type="EMBL" id="TGG88218.1"/>
    </source>
</evidence>
<dbReference type="OrthoDB" id="48817at2"/>
<evidence type="ECO:0000313" key="4">
    <source>
        <dbReference type="Proteomes" id="UP000297288"/>
    </source>
</evidence>
<dbReference type="Proteomes" id="UP000297288">
    <property type="component" value="Unassembled WGS sequence"/>
</dbReference>
<gene>
    <name evidence="3" type="ORF">E4650_04045</name>
</gene>
<name>A0A4Z0W4H5_9BACT</name>
<comment type="caution">
    <text evidence="3">The sequence shown here is derived from an EMBL/GenBank/DDBJ whole genome shotgun (WGS) entry which is preliminary data.</text>
</comment>
<keyword evidence="2" id="KW-0479">Metal-binding</keyword>
<dbReference type="Gene3D" id="3.20.20.120">
    <property type="entry name" value="Enolase-like C-terminal domain"/>
    <property type="match status" value="1"/>
</dbReference>
<dbReference type="GO" id="GO:0046872">
    <property type="term" value="F:metal ion binding"/>
    <property type="evidence" value="ECO:0007669"/>
    <property type="project" value="UniProtKB-KW"/>
</dbReference>
<protein>
    <recommendedName>
        <fullName evidence="5">Enolase C-terminal domain-containing protein</fullName>
    </recommendedName>
</protein>